<dbReference type="InterPro" id="IPR045340">
    <property type="entry name" value="DUF6533"/>
</dbReference>
<evidence type="ECO:0000259" key="2">
    <source>
        <dbReference type="Pfam" id="PF20151"/>
    </source>
</evidence>
<name>A0AAD6YHS0_9AGAR</name>
<feature type="domain" description="DUF6533" evidence="2">
    <location>
        <begin position="3"/>
        <end position="42"/>
    </location>
</feature>
<keyword evidence="1" id="KW-0472">Membrane</keyword>
<keyword evidence="1" id="KW-1133">Transmembrane helix</keyword>
<sequence length="340" mass="37735">MDAALLIYDYFVTLEWEASRYWHSGISSLTVLFFANRYGTLLGNVPVVLLNFWTAPASPSKDLVRTVHINALPYAEKVPDVLYPSLSPSTGLVPLAQCRFSCRDLYWYHESFIIVIQIVIAVLLILRTYALYERNNRVLGFMFLFSVGVICTVVWSTIDSDHSPTALQGIVSLDMGCAYSVTQAESKGMIIAWSALGLFDCMIFLLTLYKTLSRHIPTGPKLLTVLMRDGCLYFGVMVISNLCNILSYALGTVRELCSPLAHTSNTPASQSYTRGLFNTSTNIISSLMITRLMLNIRDPALARDASCDSQEPSAVQWAAGVFSTYQESVQRNAALAADWV</sequence>
<protein>
    <recommendedName>
        <fullName evidence="2">DUF6533 domain-containing protein</fullName>
    </recommendedName>
</protein>
<keyword evidence="4" id="KW-1185">Reference proteome</keyword>
<gene>
    <name evidence="3" type="ORF">GGX14DRAFT_610917</name>
</gene>
<keyword evidence="1" id="KW-0812">Transmembrane</keyword>
<feature type="transmembrane region" description="Helical" evidence="1">
    <location>
        <begin position="106"/>
        <end position="126"/>
    </location>
</feature>
<evidence type="ECO:0000256" key="1">
    <source>
        <dbReference type="SAM" id="Phobius"/>
    </source>
</evidence>
<dbReference type="EMBL" id="JARJCW010000019">
    <property type="protein sequence ID" value="KAJ7214451.1"/>
    <property type="molecule type" value="Genomic_DNA"/>
</dbReference>
<dbReference type="Pfam" id="PF20151">
    <property type="entry name" value="DUF6533"/>
    <property type="match status" value="1"/>
</dbReference>
<accession>A0AAD6YHS0</accession>
<evidence type="ECO:0000313" key="4">
    <source>
        <dbReference type="Proteomes" id="UP001219525"/>
    </source>
</evidence>
<comment type="caution">
    <text evidence="3">The sequence shown here is derived from an EMBL/GenBank/DDBJ whole genome shotgun (WGS) entry which is preliminary data.</text>
</comment>
<dbReference type="AlphaFoldDB" id="A0AAD6YHS0"/>
<proteinExistence type="predicted"/>
<feature type="transmembrane region" description="Helical" evidence="1">
    <location>
        <begin position="190"/>
        <end position="209"/>
    </location>
</feature>
<reference evidence="3" key="1">
    <citation type="submission" date="2023-03" db="EMBL/GenBank/DDBJ databases">
        <title>Massive genome expansion in bonnet fungi (Mycena s.s.) driven by repeated elements and novel gene families across ecological guilds.</title>
        <authorList>
            <consortium name="Lawrence Berkeley National Laboratory"/>
            <person name="Harder C.B."/>
            <person name="Miyauchi S."/>
            <person name="Viragh M."/>
            <person name="Kuo A."/>
            <person name="Thoen E."/>
            <person name="Andreopoulos B."/>
            <person name="Lu D."/>
            <person name="Skrede I."/>
            <person name="Drula E."/>
            <person name="Henrissat B."/>
            <person name="Morin E."/>
            <person name="Kohler A."/>
            <person name="Barry K."/>
            <person name="LaButti K."/>
            <person name="Morin E."/>
            <person name="Salamov A."/>
            <person name="Lipzen A."/>
            <person name="Mereny Z."/>
            <person name="Hegedus B."/>
            <person name="Baldrian P."/>
            <person name="Stursova M."/>
            <person name="Weitz H."/>
            <person name="Taylor A."/>
            <person name="Grigoriev I.V."/>
            <person name="Nagy L.G."/>
            <person name="Martin F."/>
            <person name="Kauserud H."/>
        </authorList>
    </citation>
    <scope>NUCLEOTIDE SEQUENCE</scope>
    <source>
        <strain evidence="3">9144</strain>
    </source>
</reference>
<evidence type="ECO:0000313" key="3">
    <source>
        <dbReference type="EMBL" id="KAJ7214451.1"/>
    </source>
</evidence>
<dbReference type="Proteomes" id="UP001219525">
    <property type="component" value="Unassembled WGS sequence"/>
</dbReference>
<organism evidence="3 4">
    <name type="scientific">Mycena pura</name>
    <dbReference type="NCBI Taxonomy" id="153505"/>
    <lineage>
        <taxon>Eukaryota</taxon>
        <taxon>Fungi</taxon>
        <taxon>Dikarya</taxon>
        <taxon>Basidiomycota</taxon>
        <taxon>Agaricomycotina</taxon>
        <taxon>Agaricomycetes</taxon>
        <taxon>Agaricomycetidae</taxon>
        <taxon>Agaricales</taxon>
        <taxon>Marasmiineae</taxon>
        <taxon>Mycenaceae</taxon>
        <taxon>Mycena</taxon>
    </lineage>
</organism>
<feature type="transmembrane region" description="Helical" evidence="1">
    <location>
        <begin position="138"/>
        <end position="158"/>
    </location>
</feature>
<feature type="transmembrane region" description="Helical" evidence="1">
    <location>
        <begin position="230"/>
        <end position="250"/>
    </location>
</feature>